<evidence type="ECO:0000313" key="2">
    <source>
        <dbReference type="EMBL" id="AOG60888.1"/>
    </source>
</evidence>
<dbReference type="Proteomes" id="UP000094378">
    <property type="component" value="Chromosome"/>
</dbReference>
<feature type="signal peptide" evidence="1">
    <location>
        <begin position="1"/>
        <end position="23"/>
    </location>
</feature>
<organism evidence="2 3">
    <name type="scientific">Spiroplasma helicoides</name>
    <dbReference type="NCBI Taxonomy" id="216938"/>
    <lineage>
        <taxon>Bacteria</taxon>
        <taxon>Bacillati</taxon>
        <taxon>Mycoplasmatota</taxon>
        <taxon>Mollicutes</taxon>
        <taxon>Entomoplasmatales</taxon>
        <taxon>Spiroplasmataceae</taxon>
        <taxon>Spiroplasma</taxon>
    </lineage>
</organism>
<dbReference type="EMBL" id="CP017015">
    <property type="protein sequence ID" value="AOG60888.1"/>
    <property type="molecule type" value="Genomic_DNA"/>
</dbReference>
<protein>
    <recommendedName>
        <fullName evidence="4">Lipoprotein</fullName>
    </recommendedName>
</protein>
<dbReference type="RefSeq" id="WP_069117172.1">
    <property type="nucleotide sequence ID" value="NZ_CP017015.1"/>
</dbReference>
<dbReference type="NCBIfam" id="NF038029">
    <property type="entry name" value="LP_plasma"/>
    <property type="match status" value="1"/>
</dbReference>
<evidence type="ECO:0008006" key="4">
    <source>
        <dbReference type="Google" id="ProtNLM"/>
    </source>
</evidence>
<proteinExistence type="predicted"/>
<dbReference type="InterPro" id="IPR054816">
    <property type="entry name" value="Lipoprotein_mollicutes-type_CS"/>
</dbReference>
<reference evidence="2 3" key="1">
    <citation type="submission" date="2016-08" db="EMBL/GenBank/DDBJ databases">
        <title>Complete genome sequence of Spiroplasma helicoides TABS-2 (DSM 22551).</title>
        <authorList>
            <person name="Shen W.-Y."/>
            <person name="Lo W.-S."/>
            <person name="Lai Y.-C."/>
            <person name="Kuo C.-H."/>
        </authorList>
    </citation>
    <scope>NUCLEOTIDE SEQUENCE [LARGE SCALE GENOMIC DNA]</scope>
    <source>
        <strain evidence="2 3">TABS-2</strain>
    </source>
</reference>
<sequence length="156" mass="17367">MKKLLSLLAATGLVATSGSVAVACNKADQNSLTYVEGKSDKDVVEILKNEYIKDNKLIEDYKDFDGDLEGVKFKTEGKLIPDESKYLMPLFNNTKDIKSTEVSSDEKSTTYRFFSIKGAKDDIKFDLIFLEYTHSEGVASVETKTLFKTTVNIPQG</sequence>
<dbReference type="AlphaFoldDB" id="A0A1B3SLT2"/>
<keyword evidence="1" id="KW-0732">Signal</keyword>
<accession>A0A1B3SLT2</accession>
<evidence type="ECO:0000313" key="3">
    <source>
        <dbReference type="Proteomes" id="UP000094378"/>
    </source>
</evidence>
<dbReference type="KEGG" id="shj:SHELI_v1c09390"/>
<dbReference type="NCBIfam" id="NF045726">
    <property type="entry name" value="XXplasma_LP"/>
    <property type="match status" value="1"/>
</dbReference>
<dbReference type="PROSITE" id="PS51257">
    <property type="entry name" value="PROKAR_LIPOPROTEIN"/>
    <property type="match status" value="1"/>
</dbReference>
<keyword evidence="3" id="KW-1185">Reference proteome</keyword>
<gene>
    <name evidence="2" type="ORF">SHELI_v1c09390</name>
</gene>
<dbReference type="STRING" id="216938.SHELI_v1c09390"/>
<feature type="chain" id="PRO_5008554046" description="Lipoprotein" evidence="1">
    <location>
        <begin position="24"/>
        <end position="156"/>
    </location>
</feature>
<dbReference type="OrthoDB" id="390792at2"/>
<evidence type="ECO:0000256" key="1">
    <source>
        <dbReference type="SAM" id="SignalP"/>
    </source>
</evidence>
<name>A0A1B3SLT2_9MOLU</name>